<dbReference type="AlphaFoldDB" id="A0A1M7B0I2"/>
<dbReference type="EMBL" id="FRAP01000031">
    <property type="protein sequence ID" value="SHL48493.1"/>
    <property type="molecule type" value="Genomic_DNA"/>
</dbReference>
<accession>A0A1M7B0I2</accession>
<dbReference type="PANTHER" id="PTHR30346">
    <property type="entry name" value="TRANSCRIPTIONAL DUAL REGULATOR HCAR-RELATED"/>
    <property type="match status" value="1"/>
</dbReference>
<dbReference type="Pfam" id="PF00126">
    <property type="entry name" value="HTH_1"/>
    <property type="match status" value="1"/>
</dbReference>
<dbReference type="GO" id="GO:0003677">
    <property type="term" value="F:DNA binding"/>
    <property type="evidence" value="ECO:0007669"/>
    <property type="project" value="UniProtKB-KW"/>
</dbReference>
<evidence type="ECO:0000259" key="5">
    <source>
        <dbReference type="PROSITE" id="PS50931"/>
    </source>
</evidence>
<dbReference type="CDD" id="cd08414">
    <property type="entry name" value="PBP2_LTTR_aromatics_like"/>
    <property type="match status" value="1"/>
</dbReference>
<dbReference type="Proteomes" id="UP000184363">
    <property type="component" value="Unassembled WGS sequence"/>
</dbReference>
<evidence type="ECO:0000256" key="4">
    <source>
        <dbReference type="ARBA" id="ARBA00023163"/>
    </source>
</evidence>
<comment type="similarity">
    <text evidence="1">Belongs to the LysR transcriptional regulatory family.</text>
</comment>
<dbReference type="OrthoDB" id="3461417at2"/>
<dbReference type="InterPro" id="IPR036388">
    <property type="entry name" value="WH-like_DNA-bd_sf"/>
</dbReference>
<dbReference type="GO" id="GO:0032993">
    <property type="term" value="C:protein-DNA complex"/>
    <property type="evidence" value="ECO:0007669"/>
    <property type="project" value="TreeGrafter"/>
</dbReference>
<evidence type="ECO:0000256" key="3">
    <source>
        <dbReference type="ARBA" id="ARBA00023125"/>
    </source>
</evidence>
<keyword evidence="7" id="KW-1185">Reference proteome</keyword>
<dbReference type="SUPFAM" id="SSF46785">
    <property type="entry name" value="Winged helix' DNA-binding domain"/>
    <property type="match status" value="1"/>
</dbReference>
<dbReference type="InterPro" id="IPR036390">
    <property type="entry name" value="WH_DNA-bd_sf"/>
</dbReference>
<dbReference type="InterPro" id="IPR005119">
    <property type="entry name" value="LysR_subst-bd"/>
</dbReference>
<keyword evidence="4" id="KW-0804">Transcription</keyword>
<dbReference type="Gene3D" id="1.10.10.10">
    <property type="entry name" value="Winged helix-like DNA-binding domain superfamily/Winged helix DNA-binding domain"/>
    <property type="match status" value="1"/>
</dbReference>
<evidence type="ECO:0000313" key="6">
    <source>
        <dbReference type="EMBL" id="SHL48493.1"/>
    </source>
</evidence>
<evidence type="ECO:0000256" key="2">
    <source>
        <dbReference type="ARBA" id="ARBA00023015"/>
    </source>
</evidence>
<dbReference type="GO" id="GO:0003700">
    <property type="term" value="F:DNA-binding transcription factor activity"/>
    <property type="evidence" value="ECO:0007669"/>
    <property type="project" value="InterPro"/>
</dbReference>
<name>A0A1M7B0I2_PSETH</name>
<gene>
    <name evidence="6" type="ORF">SAMN05443637_1316</name>
</gene>
<dbReference type="InterPro" id="IPR000847">
    <property type="entry name" value="LysR_HTH_N"/>
</dbReference>
<proteinExistence type="inferred from homology"/>
<dbReference type="PROSITE" id="PS50931">
    <property type="entry name" value="HTH_LYSR"/>
    <property type="match status" value="1"/>
</dbReference>
<evidence type="ECO:0000256" key="1">
    <source>
        <dbReference type="ARBA" id="ARBA00009437"/>
    </source>
</evidence>
<dbReference type="RefSeq" id="WP_073460442.1">
    <property type="nucleotide sequence ID" value="NZ_CALGVN010000002.1"/>
</dbReference>
<dbReference type="STRING" id="1848.SAMN05443637_1316"/>
<reference evidence="6 7" key="1">
    <citation type="submission" date="2016-11" db="EMBL/GenBank/DDBJ databases">
        <authorList>
            <person name="Jaros S."/>
            <person name="Januszkiewicz K."/>
            <person name="Wedrychowicz H."/>
        </authorList>
    </citation>
    <scope>NUCLEOTIDE SEQUENCE [LARGE SCALE GENOMIC DNA]</scope>
    <source>
        <strain evidence="6 7">DSM 43832</strain>
    </source>
</reference>
<organism evidence="6 7">
    <name type="scientific">Pseudonocardia thermophila</name>
    <dbReference type="NCBI Taxonomy" id="1848"/>
    <lineage>
        <taxon>Bacteria</taxon>
        <taxon>Bacillati</taxon>
        <taxon>Actinomycetota</taxon>
        <taxon>Actinomycetes</taxon>
        <taxon>Pseudonocardiales</taxon>
        <taxon>Pseudonocardiaceae</taxon>
        <taxon>Pseudonocardia</taxon>
    </lineage>
</organism>
<dbReference type="PRINTS" id="PR00039">
    <property type="entry name" value="HTHLYSR"/>
</dbReference>
<sequence>MELHQLRAFTTVAEELHFGRAAERLHLAQPYLSRTIRALEEDLGTPLFRRTTRRVELTAAGAALLEPATRMLALEQEARSAAVAAHEGRSGRVRIGFAGPSAHVAVGALARAVRERDPLIRLEFLPGRYGTSAVDDLFHHDSDLAIARFIGPPAGVASRGFATDRCVVAVPAGHRLAHRAAVRFEDFRDEPFVALPESAGSVVRSLLVARCQALGFAPRFAQTAPDSWTSLALVAAGVGLHFTTASAVSHLPREGVHVAEIADPLPPITVFLLWRDGDVDPALARVLETAQDVLPTV</sequence>
<feature type="domain" description="HTH lysR-type" evidence="5">
    <location>
        <begin position="1"/>
        <end position="58"/>
    </location>
</feature>
<dbReference type="PANTHER" id="PTHR30346:SF0">
    <property type="entry name" value="HCA OPERON TRANSCRIPTIONAL ACTIVATOR HCAR"/>
    <property type="match status" value="1"/>
</dbReference>
<dbReference type="FunFam" id="1.10.10.10:FF:000001">
    <property type="entry name" value="LysR family transcriptional regulator"/>
    <property type="match status" value="1"/>
</dbReference>
<evidence type="ECO:0000313" key="7">
    <source>
        <dbReference type="Proteomes" id="UP000184363"/>
    </source>
</evidence>
<protein>
    <submittedName>
        <fullName evidence="6">DNA-binding transcriptional regulator, LysR family</fullName>
    </submittedName>
</protein>
<keyword evidence="3 6" id="KW-0238">DNA-binding</keyword>
<dbReference type="Gene3D" id="3.40.190.10">
    <property type="entry name" value="Periplasmic binding protein-like II"/>
    <property type="match status" value="2"/>
</dbReference>
<dbReference type="SUPFAM" id="SSF53850">
    <property type="entry name" value="Periplasmic binding protein-like II"/>
    <property type="match status" value="1"/>
</dbReference>
<dbReference type="Pfam" id="PF03466">
    <property type="entry name" value="LysR_substrate"/>
    <property type="match status" value="1"/>
</dbReference>
<keyword evidence="2" id="KW-0805">Transcription regulation</keyword>